<feature type="region of interest" description="Disordered" evidence="2">
    <location>
        <begin position="1"/>
        <end position="208"/>
    </location>
</feature>
<feature type="compositionally biased region" description="Basic and acidic residues" evidence="2">
    <location>
        <begin position="1"/>
        <end position="22"/>
    </location>
</feature>
<dbReference type="Pfam" id="PF13432">
    <property type="entry name" value="TPR_16"/>
    <property type="match status" value="1"/>
</dbReference>
<dbReference type="AlphaFoldDB" id="A0A0D8HKW8"/>
<feature type="compositionally biased region" description="Basic and acidic residues" evidence="2">
    <location>
        <begin position="179"/>
        <end position="193"/>
    </location>
</feature>
<sequence>MSSNKDFENDKGDGRASKRSGPDGEGGSSDPGTKRIFRSSSSEGEGDSGSGSFERKPRAPYVPGANTTSDREGRGGYQGRGGDRPGGDRPGGDRPFRSREDRPGRDKPFGDRGDRGDRGGSFRERDDRGGSRGGFGGGSGGGYQGRGGDRPGGDRSFRDNETKGKSWGGVAEKGAAHVAPREDEKLHSTRDQIDESQYTQPQPLQKWEPQVAQEPEVEVPAQKSQRRIVGGIVGYNVDEIILRESPKGLSTFKVNQIRRDLAEGIRAYQADRYKDAERNLVAVLEHLPVSQSIREVLGLTYYRQGKWKLAIEQLEASASTTGSVDQGPVIADCYRAMGRHNKVREIYEEVGLVSPSAEVMAEARIVLAGSLSDQKKYTEGIALLSRFETVRRVKPRLIDIRQWYVLADLYEKVGDLEHARNLFRKITTWEPGIYDVAERLADLR</sequence>
<organism evidence="3 4">
    <name type="scientific">Acidithrix ferrooxidans</name>
    <dbReference type="NCBI Taxonomy" id="1280514"/>
    <lineage>
        <taxon>Bacteria</taxon>
        <taxon>Bacillati</taxon>
        <taxon>Actinomycetota</taxon>
        <taxon>Acidimicrobiia</taxon>
        <taxon>Acidimicrobiales</taxon>
        <taxon>Acidimicrobiaceae</taxon>
        <taxon>Acidithrix</taxon>
    </lineage>
</organism>
<dbReference type="OrthoDB" id="5192493at2"/>
<feature type="compositionally biased region" description="Basic and acidic residues" evidence="2">
    <location>
        <begin position="147"/>
        <end position="164"/>
    </location>
</feature>
<feature type="repeat" description="TPR" evidence="1">
    <location>
        <begin position="400"/>
        <end position="433"/>
    </location>
</feature>
<evidence type="ECO:0000313" key="3">
    <source>
        <dbReference type="EMBL" id="KJF18640.1"/>
    </source>
</evidence>
<dbReference type="Gene3D" id="1.25.40.10">
    <property type="entry name" value="Tetratricopeptide repeat domain"/>
    <property type="match status" value="1"/>
</dbReference>
<gene>
    <name evidence="3" type="ORF">AXFE_04780</name>
</gene>
<evidence type="ECO:0000313" key="4">
    <source>
        <dbReference type="Proteomes" id="UP000032360"/>
    </source>
</evidence>
<dbReference type="EMBL" id="JXYS01000011">
    <property type="protein sequence ID" value="KJF18640.1"/>
    <property type="molecule type" value="Genomic_DNA"/>
</dbReference>
<accession>A0A0D8HKW8</accession>
<evidence type="ECO:0000256" key="2">
    <source>
        <dbReference type="SAM" id="MobiDB-lite"/>
    </source>
</evidence>
<dbReference type="Pfam" id="PF13181">
    <property type="entry name" value="TPR_8"/>
    <property type="match status" value="1"/>
</dbReference>
<keyword evidence="1" id="KW-0802">TPR repeat</keyword>
<name>A0A0D8HKW8_9ACTN</name>
<feature type="compositionally biased region" description="Basic and acidic residues" evidence="2">
    <location>
        <begin position="81"/>
        <end position="130"/>
    </location>
</feature>
<protein>
    <submittedName>
        <fullName evidence="3">Tetratricopeptide repeat protein</fullName>
    </submittedName>
</protein>
<dbReference type="STRING" id="1280514.AXFE_04780"/>
<evidence type="ECO:0000256" key="1">
    <source>
        <dbReference type="PROSITE-ProRule" id="PRU00339"/>
    </source>
</evidence>
<comment type="caution">
    <text evidence="3">The sequence shown here is derived from an EMBL/GenBank/DDBJ whole genome shotgun (WGS) entry which is preliminary data.</text>
</comment>
<feature type="compositionally biased region" description="Gly residues" evidence="2">
    <location>
        <begin position="131"/>
        <end position="146"/>
    </location>
</feature>
<reference evidence="3 4" key="1">
    <citation type="submission" date="2015-01" db="EMBL/GenBank/DDBJ databases">
        <title>Draft genome of the acidophilic iron oxidizer Acidithrix ferrooxidans strain Py-F3.</title>
        <authorList>
            <person name="Poehlein A."/>
            <person name="Eisen S."/>
            <person name="Schloemann M."/>
            <person name="Johnson B.D."/>
            <person name="Daniel R."/>
            <person name="Muehling M."/>
        </authorList>
    </citation>
    <scope>NUCLEOTIDE SEQUENCE [LARGE SCALE GENOMIC DNA]</scope>
    <source>
        <strain evidence="3 4">Py-F3</strain>
    </source>
</reference>
<dbReference type="InterPro" id="IPR011990">
    <property type="entry name" value="TPR-like_helical_dom_sf"/>
</dbReference>
<proteinExistence type="predicted"/>
<keyword evidence="4" id="KW-1185">Reference proteome</keyword>
<dbReference type="SUPFAM" id="SSF48452">
    <property type="entry name" value="TPR-like"/>
    <property type="match status" value="1"/>
</dbReference>
<dbReference type="InterPro" id="IPR019734">
    <property type="entry name" value="TPR_rpt"/>
</dbReference>
<dbReference type="PROSITE" id="PS50005">
    <property type="entry name" value="TPR"/>
    <property type="match status" value="1"/>
</dbReference>
<dbReference type="RefSeq" id="WP_052604278.1">
    <property type="nucleotide sequence ID" value="NZ_JXYS01000011.1"/>
</dbReference>
<dbReference type="Proteomes" id="UP000032360">
    <property type="component" value="Unassembled WGS sequence"/>
</dbReference>